<dbReference type="Pfam" id="PF01555">
    <property type="entry name" value="N6_N4_Mtase"/>
    <property type="match status" value="1"/>
</dbReference>
<dbReference type="EC" id="2.1.1.72" evidence="2"/>
<evidence type="ECO:0000256" key="3">
    <source>
        <dbReference type="ARBA" id="ARBA00022603"/>
    </source>
</evidence>
<dbReference type="Gene3D" id="3.40.50.150">
    <property type="entry name" value="Vaccinia Virus protein VP39"/>
    <property type="match status" value="1"/>
</dbReference>
<dbReference type="InterPro" id="IPR002941">
    <property type="entry name" value="DNA_methylase_N4/N6"/>
</dbReference>
<comment type="similarity">
    <text evidence="1">Belongs to the N(4)/N(6)-methyltransferase family.</text>
</comment>
<evidence type="ECO:0000256" key="4">
    <source>
        <dbReference type="ARBA" id="ARBA00022679"/>
    </source>
</evidence>
<dbReference type="PRINTS" id="PR00506">
    <property type="entry name" value="D21N6MTFRASE"/>
</dbReference>
<feature type="domain" description="DNA methylase N-4/N-6" evidence="7">
    <location>
        <begin position="123"/>
        <end position="458"/>
    </location>
</feature>
<protein>
    <recommendedName>
        <fullName evidence="2">site-specific DNA-methyltransferase (adenine-specific)</fullName>
        <ecNumber evidence="2">2.1.1.72</ecNumber>
    </recommendedName>
</protein>
<evidence type="ECO:0000256" key="1">
    <source>
        <dbReference type="ARBA" id="ARBA00006594"/>
    </source>
</evidence>
<accession>M5AXZ5</accession>
<evidence type="ECO:0000256" key="5">
    <source>
        <dbReference type="ARBA" id="ARBA00022691"/>
    </source>
</evidence>
<dbReference type="SUPFAM" id="SSF53335">
    <property type="entry name" value="S-adenosyl-L-methionine-dependent methyltransferases"/>
    <property type="match status" value="1"/>
</dbReference>
<keyword evidence="5" id="KW-0949">S-adenosyl-L-methionine</keyword>
<evidence type="ECO:0000259" key="7">
    <source>
        <dbReference type="Pfam" id="PF01555"/>
    </source>
</evidence>
<evidence type="ECO:0000313" key="8">
    <source>
        <dbReference type="EMBL" id="BAN13377.1"/>
    </source>
</evidence>
<dbReference type="AlphaFoldDB" id="M5AXZ5"/>
<dbReference type="InterPro" id="IPR029063">
    <property type="entry name" value="SAM-dependent_MTases_sf"/>
</dbReference>
<comment type="catalytic activity">
    <reaction evidence="6">
        <text>a 2'-deoxyadenosine in DNA + S-adenosyl-L-methionine = an N(6)-methyl-2'-deoxyadenosine in DNA + S-adenosyl-L-homocysteine + H(+)</text>
        <dbReference type="Rhea" id="RHEA:15197"/>
        <dbReference type="Rhea" id="RHEA-COMP:12418"/>
        <dbReference type="Rhea" id="RHEA-COMP:12419"/>
        <dbReference type="ChEBI" id="CHEBI:15378"/>
        <dbReference type="ChEBI" id="CHEBI:57856"/>
        <dbReference type="ChEBI" id="CHEBI:59789"/>
        <dbReference type="ChEBI" id="CHEBI:90615"/>
        <dbReference type="ChEBI" id="CHEBI:90616"/>
        <dbReference type="EC" id="2.1.1.72"/>
    </reaction>
</comment>
<dbReference type="PIRSF" id="PIRSF015855">
    <property type="entry name" value="TypeIII_Mtase_mKpnI"/>
    <property type="match status" value="1"/>
</dbReference>
<keyword evidence="4" id="KW-0808">Transferase</keyword>
<sequence length="466" mass="53712">MPTKKTQDEKIILTKDHIKKAHIIDTTKEHNPLLDYLTKHHPQTLSEERLNLKALEQSLGFSPSSMQGYELSFIGKPLANALYSTPTTKELKELDPKHSQNIIIKGDNLHALKLLKSAYDGKIKMIYIDPPYNTKNEKFIYDDNFVKEYQKLLIELDLLKLDSNGKVLEKSEVLHFLTNPSGDKSHSGWLSFMYPRLKLARDLLKDDGVIFISIDDNEQANLKILCDEIFGEENFVANLCVELSTTQGMKVASAQKGQIVKNAEYILCYAKDNQNFKFQRPLYTAKEWDDHYSVYIDPESIKNGKPKRDTLVNFLKNKYPNITQKKIAELYSSDMDFRKYIHDNAENIFQDSNCFINFDFTDEEKERLSNKEIIFYKKYMIFQTSNGTIKQEVSLAKAIGETDDFEAKFGLRKIRGDWWEGYYKDMMNINKEGDVIFKNGKKPMRLIKDILKISTNTGGGGGGYSA</sequence>
<dbReference type="GO" id="GO:0009007">
    <property type="term" value="F:site-specific DNA-methyltransferase (adenine-specific) activity"/>
    <property type="evidence" value="ECO:0007669"/>
    <property type="project" value="UniProtKB-EC"/>
</dbReference>
<evidence type="ECO:0000256" key="2">
    <source>
        <dbReference type="ARBA" id="ARBA00011900"/>
    </source>
</evidence>
<proteinExistence type="inferred from homology"/>
<keyword evidence="3 8" id="KW-0489">Methyltransferase</keyword>
<dbReference type="PROSITE" id="PS00092">
    <property type="entry name" value="N6_MTASE"/>
    <property type="match status" value="1"/>
</dbReference>
<dbReference type="InterPro" id="IPR002052">
    <property type="entry name" value="DNA_methylase_N6_adenine_CS"/>
</dbReference>
<reference evidence="8" key="1">
    <citation type="submission" date="2012-07" db="EMBL/GenBank/DDBJ databases">
        <title>Prevalence and molecular characterization of the type III restriction-modification enzyme genes within the Campylobacter upsaliensis organisms.</title>
        <authorList>
            <person name="Nakajima T."/>
            <person name="Ono K."/>
            <person name="Misawa N."/>
            <person name="Tazumi A."/>
            <person name="Moore J.E."/>
            <person name="Matsuda M."/>
        </authorList>
    </citation>
    <scope>NUCLEOTIDE SEQUENCE</scope>
    <source>
        <strain evidence="8">14</strain>
    </source>
</reference>
<dbReference type="EMBL" id="AB736182">
    <property type="protein sequence ID" value="BAN13377.1"/>
    <property type="molecule type" value="Genomic_DNA"/>
</dbReference>
<organism evidence="8">
    <name type="scientific">Campylobacter upsaliensis</name>
    <dbReference type="NCBI Taxonomy" id="28080"/>
    <lineage>
        <taxon>Bacteria</taxon>
        <taxon>Pseudomonadati</taxon>
        <taxon>Campylobacterota</taxon>
        <taxon>Epsilonproteobacteria</taxon>
        <taxon>Campylobacterales</taxon>
        <taxon>Campylobacteraceae</taxon>
        <taxon>Campylobacter</taxon>
    </lineage>
</organism>
<evidence type="ECO:0000256" key="6">
    <source>
        <dbReference type="ARBA" id="ARBA00047942"/>
    </source>
</evidence>
<name>M5AXZ5_CAMUP</name>
<dbReference type="GO" id="GO:0003677">
    <property type="term" value="F:DNA binding"/>
    <property type="evidence" value="ECO:0007669"/>
    <property type="project" value="InterPro"/>
</dbReference>
<dbReference type="GO" id="GO:0032259">
    <property type="term" value="P:methylation"/>
    <property type="evidence" value="ECO:0007669"/>
    <property type="project" value="UniProtKB-KW"/>
</dbReference>
<dbReference type="InterPro" id="IPR002295">
    <property type="entry name" value="N4/N6-MTase_EcoPI_Mod-like"/>
</dbReference>
<dbReference type="GO" id="GO:0008170">
    <property type="term" value="F:N-methyltransferase activity"/>
    <property type="evidence" value="ECO:0007669"/>
    <property type="project" value="InterPro"/>
</dbReference>